<name>A0A9W6PY94_9ACTN</name>
<gene>
    <name evidence="2" type="ORF">Arub01_45290</name>
</gene>
<accession>A0A9W6PY94</accession>
<evidence type="ECO:0000313" key="3">
    <source>
        <dbReference type="Proteomes" id="UP001165124"/>
    </source>
</evidence>
<comment type="caution">
    <text evidence="2">The sequence shown here is derived from an EMBL/GenBank/DDBJ whole genome shotgun (WGS) entry which is preliminary data.</text>
</comment>
<sequence>MPCDPGDQEHSPRDRHHGTAARFDVSGARQTPNDDGPYQTCQTTANGTPSPVLACGAQVKTLHQALTGRAGGAVRLGTPALGKRASHRVSVCAPRGGLG</sequence>
<keyword evidence="3" id="KW-1185">Reference proteome</keyword>
<reference evidence="2" key="1">
    <citation type="submission" date="2023-02" db="EMBL/GenBank/DDBJ databases">
        <title>Actinomadura rubrobrunea NBRC 14622.</title>
        <authorList>
            <person name="Ichikawa N."/>
            <person name="Sato H."/>
            <person name="Tonouchi N."/>
        </authorList>
    </citation>
    <scope>NUCLEOTIDE SEQUENCE</scope>
    <source>
        <strain evidence="2">NBRC 14622</strain>
    </source>
</reference>
<dbReference type="Proteomes" id="UP001165124">
    <property type="component" value="Unassembled WGS sequence"/>
</dbReference>
<evidence type="ECO:0000313" key="2">
    <source>
        <dbReference type="EMBL" id="GLW66285.1"/>
    </source>
</evidence>
<dbReference type="EMBL" id="BSRZ01000013">
    <property type="protein sequence ID" value="GLW66285.1"/>
    <property type="molecule type" value="Genomic_DNA"/>
</dbReference>
<organism evidence="2 3">
    <name type="scientific">Actinomadura rubrobrunea</name>
    <dbReference type="NCBI Taxonomy" id="115335"/>
    <lineage>
        <taxon>Bacteria</taxon>
        <taxon>Bacillati</taxon>
        <taxon>Actinomycetota</taxon>
        <taxon>Actinomycetes</taxon>
        <taxon>Streptosporangiales</taxon>
        <taxon>Thermomonosporaceae</taxon>
        <taxon>Actinomadura</taxon>
    </lineage>
</organism>
<proteinExistence type="predicted"/>
<protein>
    <submittedName>
        <fullName evidence="2">Uncharacterized protein</fullName>
    </submittedName>
</protein>
<feature type="compositionally biased region" description="Polar residues" evidence="1">
    <location>
        <begin position="28"/>
        <end position="37"/>
    </location>
</feature>
<feature type="region of interest" description="Disordered" evidence="1">
    <location>
        <begin position="1"/>
        <end position="37"/>
    </location>
</feature>
<evidence type="ECO:0000256" key="1">
    <source>
        <dbReference type="SAM" id="MobiDB-lite"/>
    </source>
</evidence>
<dbReference type="AlphaFoldDB" id="A0A9W6PY94"/>